<dbReference type="WBParaSite" id="Hba_01454">
    <property type="protein sequence ID" value="Hba_01454"/>
    <property type="gene ID" value="Hba_01454"/>
</dbReference>
<keyword evidence="2" id="KW-1185">Reference proteome</keyword>
<evidence type="ECO:0000313" key="2">
    <source>
        <dbReference type="Proteomes" id="UP000095283"/>
    </source>
</evidence>
<protein>
    <submittedName>
        <fullName evidence="3">G_PROTEIN_RECEP_F1_2 domain-containing protein</fullName>
    </submittedName>
</protein>
<reference evidence="3" key="1">
    <citation type="submission" date="2016-11" db="UniProtKB">
        <authorList>
            <consortium name="WormBaseParasite"/>
        </authorList>
    </citation>
    <scope>IDENTIFICATION</scope>
</reference>
<keyword evidence="1" id="KW-1133">Transmembrane helix</keyword>
<evidence type="ECO:0000256" key="1">
    <source>
        <dbReference type="SAM" id="Phobius"/>
    </source>
</evidence>
<feature type="transmembrane region" description="Helical" evidence="1">
    <location>
        <begin position="107"/>
        <end position="125"/>
    </location>
</feature>
<organism evidence="2 3">
    <name type="scientific">Heterorhabditis bacteriophora</name>
    <name type="common">Entomopathogenic nematode worm</name>
    <dbReference type="NCBI Taxonomy" id="37862"/>
    <lineage>
        <taxon>Eukaryota</taxon>
        <taxon>Metazoa</taxon>
        <taxon>Ecdysozoa</taxon>
        <taxon>Nematoda</taxon>
        <taxon>Chromadorea</taxon>
        <taxon>Rhabditida</taxon>
        <taxon>Rhabditina</taxon>
        <taxon>Rhabditomorpha</taxon>
        <taxon>Strongyloidea</taxon>
        <taxon>Heterorhabditidae</taxon>
        <taxon>Heterorhabditis</taxon>
    </lineage>
</organism>
<proteinExistence type="predicted"/>
<feature type="transmembrane region" description="Helical" evidence="1">
    <location>
        <begin position="58"/>
        <end position="87"/>
    </location>
</feature>
<dbReference type="Proteomes" id="UP000095283">
    <property type="component" value="Unplaced"/>
</dbReference>
<evidence type="ECO:0000313" key="3">
    <source>
        <dbReference type="WBParaSite" id="Hba_01454"/>
    </source>
</evidence>
<dbReference type="AlphaFoldDB" id="A0A1I7W9V7"/>
<keyword evidence="1" id="KW-0472">Membrane</keyword>
<sequence length="138" mass="16348">MSVETEMLKVEKLLLKCGIEILLAIFRMYFRHGLIRYCTINFKFLTESGKLSFRQRPVLRFLLCCTLVYSLAVSVVPFIYCLSYFFILTITNVSYNKLIEFPINAVYLQKNYVLIFLTLLAVYFFNKRAGQFLMRFAR</sequence>
<accession>A0A1I7W9V7</accession>
<keyword evidence="1" id="KW-0812">Transmembrane</keyword>
<name>A0A1I7W9V7_HETBA</name>